<organism evidence="1 2">
    <name type="scientific">Eiseniibacteriota bacterium</name>
    <dbReference type="NCBI Taxonomy" id="2212470"/>
    <lineage>
        <taxon>Bacteria</taxon>
        <taxon>Candidatus Eiseniibacteriota</taxon>
    </lineage>
</organism>
<sequence>MRYLAFQVFEGGPDPAIPFDRELIYTPKDEVAAMVHDIVAKIGTRGGSKARLAFILGPISFDHTDAEVRQIIDDGFSIAAAESVAVGFHIDDAMFWSRRTDLTDAGNLEWTDGDGTLATGLLLDWAHPPARMCFNAPDIRAEVSRRARDVIGAEIAARVAILEAQGMGDRFAGVIAGWESHMGQDTTSRDRVGFHALANRGFGPGQPPADVGAEVASIVAEFIELWTDGLAQAGVNRDRIYTHVAFLSRARFAELEATGQVPSGVSYEQVLDAASSSQRPSVAFAAGVRPGFTTYPGSGTFDQIQEERAKHGDPWWASAEGTNVLPGDPPANSGMTMETYLARCFNHGAALVTLFGWGIGGASNPDNPYRLATEGPDALAAYRKFLSQ</sequence>
<reference evidence="1 2" key="1">
    <citation type="submission" date="2020-04" db="EMBL/GenBank/DDBJ databases">
        <title>Metagenomic profiling of ammonia- and methane-oxidizing microorganisms in a Dutch drinking water treatment plant.</title>
        <authorList>
            <person name="Poghosyan L."/>
            <person name="Leucker S."/>
        </authorList>
    </citation>
    <scope>NUCLEOTIDE SEQUENCE [LARGE SCALE GENOMIC DNA]</scope>
    <source>
        <strain evidence="1">S-RSF-IL-03</strain>
    </source>
</reference>
<evidence type="ECO:0000313" key="1">
    <source>
        <dbReference type="EMBL" id="NOT33127.1"/>
    </source>
</evidence>
<dbReference type="Proteomes" id="UP000580839">
    <property type="component" value="Unassembled WGS sequence"/>
</dbReference>
<dbReference type="EMBL" id="JABFRW010000029">
    <property type="protein sequence ID" value="NOT33127.1"/>
    <property type="molecule type" value="Genomic_DNA"/>
</dbReference>
<accession>A0A849SJV2</accession>
<protein>
    <submittedName>
        <fullName evidence="1">Uncharacterized protein</fullName>
    </submittedName>
</protein>
<dbReference type="AlphaFoldDB" id="A0A849SJV2"/>
<evidence type="ECO:0000313" key="2">
    <source>
        <dbReference type="Proteomes" id="UP000580839"/>
    </source>
</evidence>
<proteinExistence type="predicted"/>
<comment type="caution">
    <text evidence="1">The sequence shown here is derived from an EMBL/GenBank/DDBJ whole genome shotgun (WGS) entry which is preliminary data.</text>
</comment>
<name>A0A849SJV2_UNCEI</name>
<gene>
    <name evidence="1" type="ORF">HOP12_03050</name>
</gene>